<dbReference type="RefSeq" id="WP_191865344.1">
    <property type="nucleotide sequence ID" value="NZ_BMZC01000002.1"/>
</dbReference>
<accession>A0A8H9I9W3</accession>
<reference evidence="2" key="1">
    <citation type="journal article" date="2014" name="Int. J. Syst. Evol. Microbiol.">
        <title>Complete genome sequence of Corynebacterium casei LMG S-19264T (=DSM 44701T), isolated from a smear-ripened cheese.</title>
        <authorList>
            <consortium name="US DOE Joint Genome Institute (JGI-PGF)"/>
            <person name="Walter F."/>
            <person name="Albersmeier A."/>
            <person name="Kalinowski J."/>
            <person name="Ruckert C."/>
        </authorList>
    </citation>
    <scope>NUCLEOTIDE SEQUENCE</scope>
    <source>
        <strain evidence="2">KCTC 32337</strain>
    </source>
</reference>
<name>A0A8H9I9W3_9ALTE</name>
<feature type="transmembrane region" description="Helical" evidence="1">
    <location>
        <begin position="129"/>
        <end position="147"/>
    </location>
</feature>
<feature type="transmembrane region" description="Helical" evidence="1">
    <location>
        <begin position="29"/>
        <end position="62"/>
    </location>
</feature>
<dbReference type="EMBL" id="BMZC01000002">
    <property type="protein sequence ID" value="GGZ51921.1"/>
    <property type="molecule type" value="Genomic_DNA"/>
</dbReference>
<proteinExistence type="predicted"/>
<gene>
    <name evidence="2" type="ORF">GCM10011274_07390</name>
</gene>
<organism evidence="2 3">
    <name type="scientific">Paraglaciecola chathamensis</name>
    <dbReference type="NCBI Taxonomy" id="368405"/>
    <lineage>
        <taxon>Bacteria</taxon>
        <taxon>Pseudomonadati</taxon>
        <taxon>Pseudomonadota</taxon>
        <taxon>Gammaproteobacteria</taxon>
        <taxon>Alteromonadales</taxon>
        <taxon>Alteromonadaceae</taxon>
        <taxon>Paraglaciecola</taxon>
    </lineage>
</organism>
<evidence type="ECO:0000313" key="2">
    <source>
        <dbReference type="EMBL" id="GGZ51921.1"/>
    </source>
</evidence>
<sequence length="148" mass="16675">MQAVCCHVDSALRQEWGVLQNQYDHYETFAAIIKLVCIALVVSIFCFSDTLLLSIAVVLLLWLQEAMWKTFQGRIEARLLVVETMLSQPSGTEQSDKAMQFNRNWLAQRPSVVGLLIEYAKSALRPTVALHYILLLLVILTACFTLSG</sequence>
<dbReference type="Proteomes" id="UP000622604">
    <property type="component" value="Unassembled WGS sequence"/>
</dbReference>
<dbReference type="AlphaFoldDB" id="A0A8H9I9W3"/>
<evidence type="ECO:0000313" key="3">
    <source>
        <dbReference type="Proteomes" id="UP000622604"/>
    </source>
</evidence>
<reference evidence="2" key="2">
    <citation type="submission" date="2020-09" db="EMBL/GenBank/DDBJ databases">
        <authorList>
            <person name="Sun Q."/>
            <person name="Kim S."/>
        </authorList>
    </citation>
    <scope>NUCLEOTIDE SEQUENCE</scope>
    <source>
        <strain evidence="2">KCTC 32337</strain>
    </source>
</reference>
<protein>
    <submittedName>
        <fullName evidence="2">Uncharacterized protein</fullName>
    </submittedName>
</protein>
<keyword evidence="1" id="KW-1133">Transmembrane helix</keyword>
<keyword evidence="1" id="KW-0812">Transmembrane</keyword>
<evidence type="ECO:0000256" key="1">
    <source>
        <dbReference type="SAM" id="Phobius"/>
    </source>
</evidence>
<keyword evidence="1" id="KW-0472">Membrane</keyword>
<comment type="caution">
    <text evidence="2">The sequence shown here is derived from an EMBL/GenBank/DDBJ whole genome shotgun (WGS) entry which is preliminary data.</text>
</comment>